<reference evidence="13 14" key="1">
    <citation type="journal article" date="2023" name="Res Sq">
        <title>Genomic and morphological characterization of Knufia obscura isolated from the Mars 2020 spacecraft assembly facility.</title>
        <authorList>
            <person name="Chander A.M."/>
            <person name="Teixeira M.M."/>
            <person name="Singh N.K."/>
            <person name="Williams M.P."/>
            <person name="Parker C.W."/>
            <person name="Leo P."/>
            <person name="Stajich J.E."/>
            <person name="Torok T."/>
            <person name="Tighe S."/>
            <person name="Mason C.E."/>
            <person name="Venkateswaran K."/>
        </authorList>
    </citation>
    <scope>NUCLEOTIDE SEQUENCE [LARGE SCALE GENOMIC DNA]</scope>
    <source>
        <strain evidence="13 14">CCFEE 5817</strain>
    </source>
</reference>
<feature type="chain" id="PRO_5044968766" description="Transmembrane 9 superfamily member" evidence="10">
    <location>
        <begin position="27"/>
        <end position="963"/>
    </location>
</feature>
<evidence type="ECO:0000313" key="14">
    <source>
        <dbReference type="Proteomes" id="UP001334248"/>
    </source>
</evidence>
<protein>
    <recommendedName>
        <fullName evidence="10">Transmembrane 9 superfamily member</fullName>
    </recommendedName>
</protein>
<evidence type="ECO:0000256" key="11">
    <source>
        <dbReference type="SAM" id="MobiDB-lite"/>
    </source>
</evidence>
<proteinExistence type="inferred from homology"/>
<keyword evidence="5 10" id="KW-0732">Signal</keyword>
<name>A0ABR0RYA5_9EURO</name>
<organism evidence="13 14">
    <name type="scientific">Knufia obscura</name>
    <dbReference type="NCBI Taxonomy" id="1635080"/>
    <lineage>
        <taxon>Eukaryota</taxon>
        <taxon>Fungi</taxon>
        <taxon>Dikarya</taxon>
        <taxon>Ascomycota</taxon>
        <taxon>Pezizomycotina</taxon>
        <taxon>Eurotiomycetes</taxon>
        <taxon>Chaetothyriomycetidae</taxon>
        <taxon>Chaetothyriales</taxon>
        <taxon>Trichomeriaceae</taxon>
        <taxon>Knufia</taxon>
    </lineage>
</organism>
<dbReference type="PANTHER" id="PTHR10766:SF55">
    <property type="entry name" value="TRANSMEMBRANE 9 SUPERFAMILY MEMBER 4"/>
    <property type="match status" value="1"/>
</dbReference>
<evidence type="ECO:0000313" key="13">
    <source>
        <dbReference type="EMBL" id="KAK5945568.1"/>
    </source>
</evidence>
<dbReference type="RefSeq" id="XP_064733658.1">
    <property type="nucleotide sequence ID" value="XM_064871205.1"/>
</dbReference>
<feature type="transmembrane region" description="Helical" evidence="10">
    <location>
        <begin position="403"/>
        <end position="426"/>
    </location>
</feature>
<keyword evidence="14" id="KW-1185">Reference proteome</keyword>
<feature type="domain" description="RING-type" evidence="12">
    <location>
        <begin position="647"/>
        <end position="697"/>
    </location>
</feature>
<keyword evidence="6 10" id="KW-1133">Transmembrane helix</keyword>
<dbReference type="EMBL" id="JAVHJV010000002">
    <property type="protein sequence ID" value="KAK5945568.1"/>
    <property type="molecule type" value="Genomic_DNA"/>
</dbReference>
<comment type="subcellular location">
    <subcellularLocation>
        <location evidence="2">Golgi apparatus</location>
    </subcellularLocation>
    <subcellularLocation>
        <location evidence="1">Membrane</location>
        <topology evidence="1">Multi-pass membrane protein</topology>
    </subcellularLocation>
</comment>
<comment type="caution">
    <text evidence="13">The sequence shown here is derived from an EMBL/GenBank/DDBJ whole genome shotgun (WGS) entry which is preliminary data.</text>
</comment>
<keyword evidence="9" id="KW-0479">Metal-binding</keyword>
<gene>
    <name evidence="13" type="ORF">PMZ80_002773</name>
</gene>
<feature type="transmembrane region" description="Helical" evidence="10">
    <location>
        <begin position="311"/>
        <end position="333"/>
    </location>
</feature>
<dbReference type="PANTHER" id="PTHR10766">
    <property type="entry name" value="TRANSMEMBRANE 9 SUPERFAMILY PROTEIN"/>
    <property type="match status" value="1"/>
</dbReference>
<evidence type="ECO:0000256" key="4">
    <source>
        <dbReference type="ARBA" id="ARBA00022692"/>
    </source>
</evidence>
<accession>A0ABR0RYA5</accession>
<evidence type="ECO:0000259" key="12">
    <source>
        <dbReference type="PROSITE" id="PS50089"/>
    </source>
</evidence>
<feature type="transmembrane region" description="Helical" evidence="10">
    <location>
        <begin position="507"/>
        <end position="530"/>
    </location>
</feature>
<comment type="similarity">
    <text evidence="3 10">Belongs to the nonaspanin (TM9SF) (TC 9.A.2) family.</text>
</comment>
<evidence type="ECO:0000256" key="2">
    <source>
        <dbReference type="ARBA" id="ARBA00004555"/>
    </source>
</evidence>
<feature type="transmembrane region" description="Helical" evidence="10">
    <location>
        <begin position="600"/>
        <end position="623"/>
    </location>
</feature>
<dbReference type="InterPro" id="IPR001841">
    <property type="entry name" value="Znf_RING"/>
</dbReference>
<dbReference type="Pfam" id="PF02990">
    <property type="entry name" value="EMP70"/>
    <property type="match status" value="1"/>
</dbReference>
<feature type="signal peptide" evidence="10">
    <location>
        <begin position="1"/>
        <end position="26"/>
    </location>
</feature>
<feature type="transmembrane region" description="Helical" evidence="10">
    <location>
        <begin position="438"/>
        <end position="460"/>
    </location>
</feature>
<keyword evidence="7" id="KW-0333">Golgi apparatus</keyword>
<dbReference type="InterPro" id="IPR004240">
    <property type="entry name" value="EMP70"/>
</dbReference>
<feature type="transmembrane region" description="Helical" evidence="10">
    <location>
        <begin position="568"/>
        <end position="588"/>
    </location>
</feature>
<evidence type="ECO:0000256" key="3">
    <source>
        <dbReference type="ARBA" id="ARBA00005227"/>
    </source>
</evidence>
<feature type="transmembrane region" description="Helical" evidence="10">
    <location>
        <begin position="481"/>
        <end position="501"/>
    </location>
</feature>
<evidence type="ECO:0000256" key="5">
    <source>
        <dbReference type="ARBA" id="ARBA00022729"/>
    </source>
</evidence>
<evidence type="ECO:0000256" key="7">
    <source>
        <dbReference type="ARBA" id="ARBA00023034"/>
    </source>
</evidence>
<evidence type="ECO:0000256" key="1">
    <source>
        <dbReference type="ARBA" id="ARBA00004141"/>
    </source>
</evidence>
<dbReference type="GeneID" id="89996222"/>
<keyword evidence="4 10" id="KW-0812">Transmembrane</keyword>
<keyword evidence="8 10" id="KW-0472">Membrane</keyword>
<dbReference type="Proteomes" id="UP001334248">
    <property type="component" value="Unassembled WGS sequence"/>
</dbReference>
<evidence type="ECO:0000256" key="9">
    <source>
        <dbReference type="PROSITE-ProRule" id="PRU00175"/>
    </source>
</evidence>
<feature type="region of interest" description="Disordered" evidence="11">
    <location>
        <begin position="341"/>
        <end position="367"/>
    </location>
</feature>
<evidence type="ECO:0000256" key="10">
    <source>
        <dbReference type="RuleBase" id="RU363079"/>
    </source>
</evidence>
<keyword evidence="9" id="KW-0863">Zinc-finger</keyword>
<keyword evidence="9" id="KW-0862">Zinc</keyword>
<dbReference type="PROSITE" id="PS50089">
    <property type="entry name" value="ZF_RING_2"/>
    <property type="match status" value="1"/>
</dbReference>
<comment type="caution">
    <text evidence="10">Lacks conserved residue(s) required for the propagation of feature annotation.</text>
</comment>
<sequence>MASDVRPRHPLLLSIWICLLASLARAFYVPGYSIKSYKQDENIPLLVNKIYSDNTQLQYAYFDLPFVCPPTGSKHHDSSWASGQSLSLNLGEVLRGDRIKNSDFEINMGQDVECAYLCDRIVNGHDIEWAQQLIEDGYVTEWILDNLPGATSFVTVDRERKYYAAGFKLGYKDYDTTTGKPTYYLNNHYTMVVRWRKAPGSAGDNGGRVVTGFEVYTKSVDRGQRNETGCPSDLDERPNPLPLYIAPNTTDLSEQYPDSSYIPQAKIDLDQVFMNIPYTYSVYFREEKEIEWANRWDLYFNDQAESNTTHWLAIVNSIIISSILGVVCMIIWVRTTSRDTKGRGDGLLEEATLRPKRRSEKKTNGLLEKEGQDLMDDDLSDDEALEDLSGWKMLHADVFRPPALAGLLAPLVGSGFQLVCMIGGLLSLSCLGVLNPSWRGGFITVGVFIFFFAGGVSGYLSARLYKTFGGQNYRKNTLLTALLFPGLLFSLVFFLNLFTWAQASSTAIPYTTLLVLAFLWLLIQLPLVHLGSHYGFYRSKGYSHPTRTSTTPRHIPFDNTTWYSRNRLLLSVLAGLVPFAVLFIELIFVFKSVYLDKSSYYYVFGFLSIITLLLAITIGETFISDARPHILWADMYHTTGTKKTAKCILCRKKIPPSKATLTHTTNGCSSTICEACFGDFQIRERDANRAFACPYCELTYKLRPTFGPPMPPQMIMDQNLQYTNWMLKKIVVYNNDLRLNKTRLPGDDDYVDDDLMRRNRRGIWDLAAALQTAIMAHNERMDREEGKGCIYSRCPPSWFGLPTEALKDVEETQLERLSEETTPYMILSKNSMDILEDCPEWLIEEQIERGVRLYHDWLCEYDYAVEAAREKGSPLSWNDDEGEHDEYYSTFEWADNIEGFMDSKLEGRRLTGSRHRAEWFTMESSIRAAISREIVNEFLIKDYVGWDMPNRASEQTQRMAGAA</sequence>
<evidence type="ECO:0000256" key="6">
    <source>
        <dbReference type="ARBA" id="ARBA00022989"/>
    </source>
</evidence>
<evidence type="ECO:0000256" key="8">
    <source>
        <dbReference type="ARBA" id="ARBA00023136"/>
    </source>
</evidence>